<sequence>MKKVRLIPAPFFVCGKATQNCSDCETIASVTPALIHFCPAYIRLIKERKLSFSVIPALSRYIADVRLHGEKSPFNPMTWVGWIPAQGRYDGGRELGRTRSLPPHKRKKYPAQRPGR</sequence>
<feature type="compositionally biased region" description="Basic residues" evidence="1">
    <location>
        <begin position="102"/>
        <end position="116"/>
    </location>
</feature>
<dbReference type="AlphaFoldDB" id="A0AA88F0H9"/>
<accession>A0AA88F0H9</accession>
<dbReference type="EMBL" id="QRFF01000003">
    <property type="protein sequence ID" value="KAA3501613.1"/>
    <property type="molecule type" value="Genomic_DNA"/>
</dbReference>
<evidence type="ECO:0000256" key="1">
    <source>
        <dbReference type="SAM" id="MobiDB-lite"/>
    </source>
</evidence>
<dbReference type="Proteomes" id="UP000473658">
    <property type="component" value="Unassembled WGS sequence"/>
</dbReference>
<reference evidence="2 3" key="1">
    <citation type="submission" date="2018-08" db="EMBL/GenBank/DDBJ databases">
        <title>Crown Gall in kiwifruit.</title>
        <authorList>
            <person name="Visnovsky S.B."/>
            <person name="Pitman A.R."/>
        </authorList>
    </citation>
    <scope>NUCLEOTIDE SEQUENCE [LARGE SCALE GENOMIC DNA]</scope>
    <source>
        <strain evidence="2 3">SBV_302_78_2</strain>
    </source>
</reference>
<protein>
    <submittedName>
        <fullName evidence="2">Uncharacterized protein</fullName>
    </submittedName>
</protein>
<comment type="caution">
    <text evidence="2">The sequence shown here is derived from an EMBL/GenBank/DDBJ whole genome shotgun (WGS) entry which is preliminary data.</text>
</comment>
<evidence type="ECO:0000313" key="2">
    <source>
        <dbReference type="EMBL" id="KAA3501613.1"/>
    </source>
</evidence>
<gene>
    <name evidence="2" type="ORF">DXM27_12030</name>
</gene>
<proteinExistence type="predicted"/>
<feature type="region of interest" description="Disordered" evidence="1">
    <location>
        <begin position="91"/>
        <end position="116"/>
    </location>
</feature>
<organism evidence="2 3">
    <name type="scientific">Rhizobium rhizogenes</name>
    <name type="common">Agrobacterium rhizogenes</name>
    <dbReference type="NCBI Taxonomy" id="359"/>
    <lineage>
        <taxon>Bacteria</taxon>
        <taxon>Pseudomonadati</taxon>
        <taxon>Pseudomonadota</taxon>
        <taxon>Alphaproteobacteria</taxon>
        <taxon>Hyphomicrobiales</taxon>
        <taxon>Rhizobiaceae</taxon>
        <taxon>Rhizobium/Agrobacterium group</taxon>
        <taxon>Rhizobium</taxon>
    </lineage>
</organism>
<name>A0AA88F0H9_RHIRH</name>
<evidence type="ECO:0000313" key="3">
    <source>
        <dbReference type="Proteomes" id="UP000473658"/>
    </source>
</evidence>